<dbReference type="PANTHER" id="PTHR33332">
    <property type="entry name" value="REVERSE TRANSCRIPTASE DOMAIN-CONTAINING PROTEIN"/>
    <property type="match status" value="1"/>
</dbReference>
<sequence>MPPEGSMRAGILSGRPSLDRGSREGEVGFEPWTSGSALDTKTAQRKHTFWLLLHLEITKRLGAVGATRLPRWRPRDPHCAWLETLQVMAASRCQWHSCYFMIKCLKLEAPRNDCVLYGVSFGGDSANAFVMHGEKGPENIMRIDAKKDLGIWVSSNLSFALHHEKSAQKAFAVLRMIRRTFSRITRMDFQILYGAYVRPLLEYANQVVYSGRTKDVTLIERVQRAATRMVAGLKSVDYETRLAMLDLFPLEYRRLRGDLILTYALFEQSLANRFFTVDPANTRRGHSKKIFKLRAHTFIRTKLFSFRVLRGMIFFRRLYTLLLEPNLKHY</sequence>
<dbReference type="RefSeq" id="XP_009162279.1">
    <property type="nucleotide sequence ID" value="XM_009164015.1"/>
</dbReference>
<evidence type="ECO:0000256" key="1">
    <source>
        <dbReference type="SAM" id="MobiDB-lite"/>
    </source>
</evidence>
<feature type="region of interest" description="Disordered" evidence="1">
    <location>
        <begin position="1"/>
        <end position="31"/>
    </location>
</feature>
<proteinExistence type="predicted"/>
<dbReference type="EMBL" id="KL596620">
    <property type="protein sequence ID" value="KER34050.1"/>
    <property type="molecule type" value="Genomic_DNA"/>
</dbReference>
<dbReference type="AlphaFoldDB" id="A0A075AD79"/>
<dbReference type="Proteomes" id="UP000054324">
    <property type="component" value="Unassembled WGS sequence"/>
</dbReference>
<gene>
    <name evidence="2" type="ORF">T265_12491</name>
</gene>
<dbReference type="STRING" id="6198.A0A075AD79"/>
<evidence type="ECO:0000313" key="3">
    <source>
        <dbReference type="Proteomes" id="UP000054324"/>
    </source>
</evidence>
<organism evidence="2 3">
    <name type="scientific">Opisthorchis viverrini</name>
    <name type="common">Southeast Asian liver fluke</name>
    <dbReference type="NCBI Taxonomy" id="6198"/>
    <lineage>
        <taxon>Eukaryota</taxon>
        <taxon>Metazoa</taxon>
        <taxon>Spiralia</taxon>
        <taxon>Lophotrochozoa</taxon>
        <taxon>Platyhelminthes</taxon>
        <taxon>Trematoda</taxon>
        <taxon>Digenea</taxon>
        <taxon>Opisthorchiida</taxon>
        <taxon>Opisthorchiata</taxon>
        <taxon>Opisthorchiidae</taxon>
        <taxon>Opisthorchis</taxon>
    </lineage>
</organism>
<dbReference type="GeneID" id="20326659"/>
<feature type="compositionally biased region" description="Basic and acidic residues" evidence="1">
    <location>
        <begin position="17"/>
        <end position="26"/>
    </location>
</feature>
<reference evidence="2 3" key="1">
    <citation type="submission" date="2013-11" db="EMBL/GenBank/DDBJ databases">
        <title>Opisthorchis viverrini - life in the bile duct.</title>
        <authorList>
            <person name="Young N.D."/>
            <person name="Nagarajan N."/>
            <person name="Lin S.J."/>
            <person name="Korhonen P.K."/>
            <person name="Jex A.R."/>
            <person name="Hall R.S."/>
            <person name="Safavi-Hemami H."/>
            <person name="Kaewkong W."/>
            <person name="Bertrand D."/>
            <person name="Gao S."/>
            <person name="Seet Q."/>
            <person name="Wongkham S."/>
            <person name="Teh B.T."/>
            <person name="Wongkham C."/>
            <person name="Intapan P.M."/>
            <person name="Maleewong W."/>
            <person name="Yang X."/>
            <person name="Hu M."/>
            <person name="Wang Z."/>
            <person name="Hofmann A."/>
            <person name="Sternberg P.W."/>
            <person name="Tan P."/>
            <person name="Wang J."/>
            <person name="Gasser R.B."/>
        </authorList>
    </citation>
    <scope>NUCLEOTIDE SEQUENCE [LARGE SCALE GENOMIC DNA]</scope>
</reference>
<dbReference type="OrthoDB" id="10056483at2759"/>
<evidence type="ECO:0000313" key="2">
    <source>
        <dbReference type="EMBL" id="KER34050.1"/>
    </source>
</evidence>
<accession>A0A075AD79</accession>
<dbReference type="CTD" id="20326659"/>
<name>A0A075AD79_OPIVI</name>
<dbReference type="KEGG" id="ovi:T265_12491"/>
<keyword evidence="3" id="KW-1185">Reference proteome</keyword>
<protein>
    <submittedName>
        <fullName evidence="2">Uncharacterized protein</fullName>
    </submittedName>
</protein>